<gene>
    <name evidence="4" type="ORF">MAR_011860</name>
</gene>
<reference evidence="4" key="1">
    <citation type="submission" date="2022-11" db="EMBL/GenBank/DDBJ databases">
        <title>Centuries of genome instability and evolution in soft-shell clam transmissible cancer (bioRxiv).</title>
        <authorList>
            <person name="Hart S.F.M."/>
            <person name="Yonemitsu M.A."/>
            <person name="Giersch R.M."/>
            <person name="Beal B.F."/>
            <person name="Arriagada G."/>
            <person name="Davis B.W."/>
            <person name="Ostrander E.A."/>
            <person name="Goff S.P."/>
            <person name="Metzger M.J."/>
        </authorList>
    </citation>
    <scope>NUCLEOTIDE SEQUENCE</scope>
    <source>
        <strain evidence="4">MELC-2E11</strain>
        <tissue evidence="4">Siphon/mantle</tissue>
    </source>
</reference>
<feature type="region of interest" description="Disordered" evidence="1">
    <location>
        <begin position="1"/>
        <end position="27"/>
    </location>
</feature>
<dbReference type="InterPro" id="IPR011993">
    <property type="entry name" value="PH-like_dom_sf"/>
</dbReference>
<dbReference type="SMART" id="SM00568">
    <property type="entry name" value="GRAM"/>
    <property type="match status" value="1"/>
</dbReference>
<feature type="transmembrane region" description="Helical" evidence="2">
    <location>
        <begin position="271"/>
        <end position="304"/>
    </location>
</feature>
<dbReference type="InterPro" id="IPR004182">
    <property type="entry name" value="GRAM"/>
</dbReference>
<feature type="compositionally biased region" description="Low complexity" evidence="1">
    <location>
        <begin position="361"/>
        <end position="374"/>
    </location>
</feature>
<evidence type="ECO:0000313" key="4">
    <source>
        <dbReference type="EMBL" id="WAR26156.1"/>
    </source>
</evidence>
<feature type="domain" description="GRAM" evidence="3">
    <location>
        <begin position="380"/>
        <end position="458"/>
    </location>
</feature>
<keyword evidence="5" id="KW-1185">Reference proteome</keyword>
<protein>
    <submittedName>
        <fullName evidence="4">GRAM4-like protein</fullName>
    </submittedName>
</protein>
<proteinExistence type="predicted"/>
<dbReference type="Gene3D" id="2.30.29.30">
    <property type="entry name" value="Pleckstrin-homology domain (PH domain)/Phosphotyrosine-binding domain (PTB)"/>
    <property type="match status" value="1"/>
</dbReference>
<feature type="region of interest" description="Disordered" evidence="1">
    <location>
        <begin position="39"/>
        <end position="58"/>
    </location>
</feature>
<sequence>MSLRKRLRAKIHGHLHQDNKKDIKPLPGLDDQFYDVSSEGLGAMDDSEDSDTASAKKTVGGKVGAKSCFSSVRERQAYEDHLTQIQDQLVSAMIENQSLAPGQRESQELPIGQKRSRIDRVWEWVINTLYNTAEDFSELTRPVVEQPKPVQPLTMKTLKENVRRFKVAAKPYMDTVKGIQTLMLWKSRSYTFLVLCLLLYVCWRGWLLPLLFFLGVFRMIINYFQNRGFNINFAYFPVTEDEKNGLGAVADGLEKMKNLFTWRHHEGARKLLSMLIMGFVMTMFLPSTILWRVVGVGMVVKLFIVNKVYNMYPRIQRRYDSNLRLWEQLPTNRQYDRQLTREEMDKYIVVHSESRCEEETSVLSDDSDGTSSSSEDSDDEQFRELFSLPVSESPIKGWSHGRRTVLVGKERWIVTLLSKKMGKLYMTKSFLCFAREKSPSVRNIVIPLRDIVSVDKIKINQRLPGRGMTIQVVMRTDGKDNVLHFGGIIGRDEVVKAIEQGMVAAKLNKRTSDGFSRRSMSAGSSTSSQNLIQNFTFGAYYEDSE</sequence>
<feature type="compositionally biased region" description="Basic and acidic residues" evidence="1">
    <location>
        <begin position="15"/>
        <end position="24"/>
    </location>
</feature>
<evidence type="ECO:0000259" key="3">
    <source>
        <dbReference type="SMART" id="SM00568"/>
    </source>
</evidence>
<dbReference type="PANTHER" id="PTHR37402">
    <property type="entry name" value="GRAM DOMAIN-CONTAINING PROTEIN 4"/>
    <property type="match status" value="1"/>
</dbReference>
<dbReference type="Proteomes" id="UP001164746">
    <property type="component" value="Chromosome 14"/>
</dbReference>
<keyword evidence="2" id="KW-1133">Transmembrane helix</keyword>
<keyword evidence="2" id="KW-0472">Membrane</keyword>
<evidence type="ECO:0000256" key="1">
    <source>
        <dbReference type="SAM" id="MobiDB-lite"/>
    </source>
</evidence>
<dbReference type="InterPro" id="IPR037847">
    <property type="entry name" value="GRAMDC4"/>
</dbReference>
<name>A0ABY7G4D5_MYAAR</name>
<dbReference type="PANTHER" id="PTHR37402:SF1">
    <property type="entry name" value="GRAM DOMAIN-CONTAINING PROTEIN 4"/>
    <property type="match status" value="1"/>
</dbReference>
<feature type="region of interest" description="Disordered" evidence="1">
    <location>
        <begin position="358"/>
        <end position="380"/>
    </location>
</feature>
<dbReference type="EMBL" id="CP111025">
    <property type="protein sequence ID" value="WAR26156.1"/>
    <property type="molecule type" value="Genomic_DNA"/>
</dbReference>
<evidence type="ECO:0000256" key="2">
    <source>
        <dbReference type="SAM" id="Phobius"/>
    </source>
</evidence>
<keyword evidence="2" id="KW-0812">Transmembrane</keyword>
<accession>A0ABY7G4D5</accession>
<dbReference type="Pfam" id="PF02893">
    <property type="entry name" value="GRAM"/>
    <property type="match status" value="1"/>
</dbReference>
<feature type="transmembrane region" description="Helical" evidence="2">
    <location>
        <begin position="192"/>
        <end position="221"/>
    </location>
</feature>
<organism evidence="4 5">
    <name type="scientific">Mya arenaria</name>
    <name type="common">Soft-shell clam</name>
    <dbReference type="NCBI Taxonomy" id="6604"/>
    <lineage>
        <taxon>Eukaryota</taxon>
        <taxon>Metazoa</taxon>
        <taxon>Spiralia</taxon>
        <taxon>Lophotrochozoa</taxon>
        <taxon>Mollusca</taxon>
        <taxon>Bivalvia</taxon>
        <taxon>Autobranchia</taxon>
        <taxon>Heteroconchia</taxon>
        <taxon>Euheterodonta</taxon>
        <taxon>Imparidentia</taxon>
        <taxon>Neoheterodontei</taxon>
        <taxon>Myida</taxon>
        <taxon>Myoidea</taxon>
        <taxon>Myidae</taxon>
        <taxon>Mya</taxon>
    </lineage>
</organism>
<feature type="compositionally biased region" description="Basic residues" evidence="1">
    <location>
        <begin position="1"/>
        <end position="14"/>
    </location>
</feature>
<evidence type="ECO:0000313" key="5">
    <source>
        <dbReference type="Proteomes" id="UP001164746"/>
    </source>
</evidence>